<dbReference type="InterPro" id="IPR050730">
    <property type="entry name" value="UBX_domain-protein"/>
</dbReference>
<dbReference type="InterPro" id="IPR001012">
    <property type="entry name" value="UBX_dom"/>
</dbReference>
<evidence type="ECO:0000259" key="2">
    <source>
        <dbReference type="PROSITE" id="PS50033"/>
    </source>
</evidence>
<feature type="domain" description="UBX" evidence="2">
    <location>
        <begin position="367"/>
        <end position="445"/>
    </location>
</feature>
<feature type="region of interest" description="Disordered" evidence="1">
    <location>
        <begin position="323"/>
        <end position="364"/>
    </location>
</feature>
<dbReference type="SUPFAM" id="SSF46934">
    <property type="entry name" value="UBA-like"/>
    <property type="match status" value="1"/>
</dbReference>
<dbReference type="EMBL" id="JANQDX010000008">
    <property type="protein sequence ID" value="KAL0920288.1"/>
    <property type="molecule type" value="Genomic_DNA"/>
</dbReference>
<accession>A0ABD0V6P0</accession>
<dbReference type="AlphaFoldDB" id="A0ABD0V6P0"/>
<dbReference type="PANTHER" id="PTHR23322:SF6">
    <property type="entry name" value="UBX DOMAIN-CONTAINING PROTEIN 7"/>
    <property type="match status" value="1"/>
</dbReference>
<protein>
    <recommendedName>
        <fullName evidence="2">UBX domain-containing protein</fullName>
    </recommendedName>
</protein>
<gene>
    <name evidence="3" type="ORF">M5K25_009413</name>
</gene>
<dbReference type="Gene3D" id="1.10.8.10">
    <property type="entry name" value="DNA helicase RuvA subunit, C-terminal domain"/>
    <property type="match status" value="1"/>
</dbReference>
<proteinExistence type="predicted"/>
<evidence type="ECO:0000313" key="3">
    <source>
        <dbReference type="EMBL" id="KAL0920288.1"/>
    </source>
</evidence>
<evidence type="ECO:0000256" key="1">
    <source>
        <dbReference type="SAM" id="MobiDB-lite"/>
    </source>
</evidence>
<name>A0ABD0V6P0_DENTH</name>
<dbReference type="InterPro" id="IPR009060">
    <property type="entry name" value="UBA-like_sf"/>
</dbReference>
<reference evidence="3 4" key="1">
    <citation type="journal article" date="2024" name="Plant Biotechnol. J.">
        <title>Dendrobium thyrsiflorum genome and its molecular insights into genes involved in important horticultural traits.</title>
        <authorList>
            <person name="Chen B."/>
            <person name="Wang J.Y."/>
            <person name="Zheng P.J."/>
            <person name="Li K.L."/>
            <person name="Liang Y.M."/>
            <person name="Chen X.F."/>
            <person name="Zhang C."/>
            <person name="Zhao X."/>
            <person name="He X."/>
            <person name="Zhang G.Q."/>
            <person name="Liu Z.J."/>
            <person name="Xu Q."/>
        </authorList>
    </citation>
    <scope>NUCLEOTIDE SEQUENCE [LARGE SCALE GENOMIC DNA]</scope>
    <source>
        <strain evidence="3">GZMU011</strain>
    </source>
</reference>
<dbReference type="SUPFAM" id="SSF54236">
    <property type="entry name" value="Ubiquitin-like"/>
    <property type="match status" value="1"/>
</dbReference>
<dbReference type="InterPro" id="IPR006577">
    <property type="entry name" value="UAS"/>
</dbReference>
<dbReference type="InterPro" id="IPR036249">
    <property type="entry name" value="Thioredoxin-like_sf"/>
</dbReference>
<keyword evidence="4" id="KW-1185">Reference proteome</keyword>
<dbReference type="InterPro" id="IPR029071">
    <property type="entry name" value="Ubiquitin-like_domsf"/>
</dbReference>
<dbReference type="Pfam" id="PF14555">
    <property type="entry name" value="UBA_4"/>
    <property type="match status" value="1"/>
</dbReference>
<sequence>MAANKQELVSTFLEITMCNCRVSALKILEDVEWNIEAAIQLFFEGGSSHGESTVLPSNPFLYLDSTIVPTGWGSAGEDEDEGEVDDGQKHFDLDTTIQPMCPEDGNEGEEAQEHLDFDSEIVPTGWGSEDEIEVVEFHEHDDNEHGVDGALEYPNISPLINERLYDDDSKLYRLESSSGTSEDSDWKEEEYNETNLSMLHGRPNYLMFHGYFHEAKVESSYLDKWLLVNVQTREQYMLNRETWSNVTVQELLRSHFLFWEIDDKDSEGQKICYFYKLMTLPAILVVDPITGEKMYACEGMKQQEDLLEDLMRFSDRSPKQHLLASTRRENASASTYQTVANEASQPKETSPKPTTKASYPPLPEEPTENHICKVGICLPSGERVQRSFLKTDSTKLLWSFCSTFLKKEEESQSFCFIFPRSPMLFYDADTSFEEAGLSNTLLRLSFRGDNG</sequence>
<dbReference type="CDD" id="cd14273">
    <property type="entry name" value="UBA_TAP-C_like"/>
    <property type="match status" value="1"/>
</dbReference>
<dbReference type="SUPFAM" id="SSF52833">
    <property type="entry name" value="Thioredoxin-like"/>
    <property type="match status" value="1"/>
</dbReference>
<feature type="compositionally biased region" description="Polar residues" evidence="1">
    <location>
        <begin position="331"/>
        <end position="357"/>
    </location>
</feature>
<dbReference type="Gene3D" id="3.40.30.10">
    <property type="entry name" value="Glutaredoxin"/>
    <property type="match status" value="1"/>
</dbReference>
<dbReference type="Pfam" id="PF00789">
    <property type="entry name" value="UBX"/>
    <property type="match status" value="1"/>
</dbReference>
<dbReference type="PANTHER" id="PTHR23322">
    <property type="entry name" value="FAS-ASSOCIATED PROTEIN"/>
    <property type="match status" value="1"/>
</dbReference>
<organism evidence="3 4">
    <name type="scientific">Dendrobium thyrsiflorum</name>
    <name type="common">Pinecone-like raceme dendrobium</name>
    <name type="synonym">Orchid</name>
    <dbReference type="NCBI Taxonomy" id="117978"/>
    <lineage>
        <taxon>Eukaryota</taxon>
        <taxon>Viridiplantae</taxon>
        <taxon>Streptophyta</taxon>
        <taxon>Embryophyta</taxon>
        <taxon>Tracheophyta</taxon>
        <taxon>Spermatophyta</taxon>
        <taxon>Magnoliopsida</taxon>
        <taxon>Liliopsida</taxon>
        <taxon>Asparagales</taxon>
        <taxon>Orchidaceae</taxon>
        <taxon>Epidendroideae</taxon>
        <taxon>Malaxideae</taxon>
        <taxon>Dendrobiinae</taxon>
        <taxon>Dendrobium</taxon>
    </lineage>
</organism>
<dbReference type="Proteomes" id="UP001552299">
    <property type="component" value="Unassembled WGS sequence"/>
</dbReference>
<evidence type="ECO:0000313" key="4">
    <source>
        <dbReference type="Proteomes" id="UP001552299"/>
    </source>
</evidence>
<comment type="caution">
    <text evidence="3">The sequence shown here is derived from an EMBL/GenBank/DDBJ whole genome shotgun (WGS) entry which is preliminary data.</text>
</comment>
<dbReference type="CDD" id="cd01767">
    <property type="entry name" value="UBX"/>
    <property type="match status" value="1"/>
</dbReference>
<dbReference type="PROSITE" id="PS50033">
    <property type="entry name" value="UBX"/>
    <property type="match status" value="1"/>
</dbReference>
<dbReference type="Gene3D" id="3.10.20.90">
    <property type="entry name" value="Phosphatidylinositol 3-kinase Catalytic Subunit, Chain A, domain 1"/>
    <property type="match status" value="1"/>
</dbReference>
<dbReference type="SMART" id="SM00594">
    <property type="entry name" value="UAS"/>
    <property type="match status" value="1"/>
</dbReference>
<dbReference type="CDD" id="cd02958">
    <property type="entry name" value="UAS"/>
    <property type="match status" value="1"/>
</dbReference>